<dbReference type="PANTHER" id="PTHR46890">
    <property type="entry name" value="NON-LTR RETROLELEMENT REVERSE TRANSCRIPTASE-LIKE PROTEIN-RELATED"/>
    <property type="match status" value="1"/>
</dbReference>
<protein>
    <submittedName>
        <fullName evidence="2">RNA-directed DNA polymerase (Reverse transcriptase)</fullName>
    </submittedName>
</protein>
<feature type="domain" description="Reverse transcriptase" evidence="1">
    <location>
        <begin position="2"/>
        <end position="61"/>
    </location>
</feature>
<dbReference type="InterPro" id="IPR052343">
    <property type="entry name" value="Retrotransposon-Effector_Assoc"/>
</dbReference>
<dbReference type="EMBL" id="LXQA010628345">
    <property type="protein sequence ID" value="MCI62951.1"/>
    <property type="molecule type" value="Genomic_DNA"/>
</dbReference>
<dbReference type="AlphaFoldDB" id="A0A392TP53"/>
<keyword evidence="2" id="KW-0548">Nucleotidyltransferase</keyword>
<evidence type="ECO:0000313" key="2">
    <source>
        <dbReference type="EMBL" id="MCI62951.1"/>
    </source>
</evidence>
<organism evidence="2 3">
    <name type="scientific">Trifolium medium</name>
    <dbReference type="NCBI Taxonomy" id="97028"/>
    <lineage>
        <taxon>Eukaryota</taxon>
        <taxon>Viridiplantae</taxon>
        <taxon>Streptophyta</taxon>
        <taxon>Embryophyta</taxon>
        <taxon>Tracheophyta</taxon>
        <taxon>Spermatophyta</taxon>
        <taxon>Magnoliopsida</taxon>
        <taxon>eudicotyledons</taxon>
        <taxon>Gunneridae</taxon>
        <taxon>Pentapetalae</taxon>
        <taxon>rosids</taxon>
        <taxon>fabids</taxon>
        <taxon>Fabales</taxon>
        <taxon>Fabaceae</taxon>
        <taxon>Papilionoideae</taxon>
        <taxon>50 kb inversion clade</taxon>
        <taxon>NPAAA clade</taxon>
        <taxon>Hologalegina</taxon>
        <taxon>IRL clade</taxon>
        <taxon>Trifolieae</taxon>
        <taxon>Trifolium</taxon>
    </lineage>
</organism>
<dbReference type="Pfam" id="PF00078">
    <property type="entry name" value="RVT_1"/>
    <property type="match status" value="1"/>
</dbReference>
<dbReference type="Proteomes" id="UP000265520">
    <property type="component" value="Unassembled WGS sequence"/>
</dbReference>
<evidence type="ECO:0000313" key="3">
    <source>
        <dbReference type="Proteomes" id="UP000265520"/>
    </source>
</evidence>
<keyword evidence="2" id="KW-0695">RNA-directed DNA polymerase</keyword>
<evidence type="ECO:0000259" key="1">
    <source>
        <dbReference type="Pfam" id="PF00078"/>
    </source>
</evidence>
<name>A0A392TP53_9FABA</name>
<dbReference type="GO" id="GO:0003964">
    <property type="term" value="F:RNA-directed DNA polymerase activity"/>
    <property type="evidence" value="ECO:0007669"/>
    <property type="project" value="UniProtKB-KW"/>
</dbReference>
<dbReference type="PANTHER" id="PTHR46890:SF48">
    <property type="entry name" value="RNA-DIRECTED DNA POLYMERASE"/>
    <property type="match status" value="1"/>
</dbReference>
<dbReference type="InterPro" id="IPR000477">
    <property type="entry name" value="RT_dom"/>
</dbReference>
<proteinExistence type="predicted"/>
<keyword evidence="2" id="KW-0808">Transferase</keyword>
<reference evidence="2 3" key="1">
    <citation type="journal article" date="2018" name="Front. Plant Sci.">
        <title>Red Clover (Trifolium pratense) and Zigzag Clover (T. medium) - A Picture of Genomic Similarities and Differences.</title>
        <authorList>
            <person name="Dluhosova J."/>
            <person name="Istvanek J."/>
            <person name="Nedelnik J."/>
            <person name="Repkova J."/>
        </authorList>
    </citation>
    <scope>NUCLEOTIDE SEQUENCE [LARGE SCALE GENOMIC DNA]</scope>
    <source>
        <strain evidence="3">cv. 10/8</strain>
        <tissue evidence="2">Leaf</tissue>
    </source>
</reference>
<sequence length="68" mass="7661">MKDWRSIALCNVLYKVVAKVLANRLKGVLNKCISENQSVFVPGRSILDNVMAAIELVHYMKAKTRGKQ</sequence>
<accession>A0A392TP53</accession>
<feature type="non-terminal residue" evidence="2">
    <location>
        <position position="68"/>
    </location>
</feature>
<comment type="caution">
    <text evidence="2">The sequence shown here is derived from an EMBL/GenBank/DDBJ whole genome shotgun (WGS) entry which is preliminary data.</text>
</comment>
<keyword evidence="3" id="KW-1185">Reference proteome</keyword>